<keyword evidence="1" id="KW-0812">Transmembrane</keyword>
<accession>A0A152A7M0</accession>
<feature type="transmembrane region" description="Helical" evidence="1">
    <location>
        <begin position="27"/>
        <end position="47"/>
    </location>
</feature>
<feature type="transmembrane region" description="Helical" evidence="1">
    <location>
        <begin position="264"/>
        <end position="285"/>
    </location>
</feature>
<keyword evidence="3" id="KW-1185">Reference proteome</keyword>
<evidence type="ECO:0008006" key="4">
    <source>
        <dbReference type="Google" id="ProtNLM"/>
    </source>
</evidence>
<evidence type="ECO:0000313" key="3">
    <source>
        <dbReference type="Proteomes" id="UP000076078"/>
    </source>
</evidence>
<name>A0A152A7M0_TIELA</name>
<dbReference type="AlphaFoldDB" id="A0A152A7M0"/>
<keyword evidence="1" id="KW-0472">Membrane</keyword>
<dbReference type="EMBL" id="LODT01000004">
    <property type="protein sequence ID" value="KYR02208.1"/>
    <property type="molecule type" value="Genomic_DNA"/>
</dbReference>
<keyword evidence="1" id="KW-1133">Transmembrane helix</keyword>
<evidence type="ECO:0000313" key="2">
    <source>
        <dbReference type="EMBL" id="KYR02208.1"/>
    </source>
</evidence>
<organism evidence="2 3">
    <name type="scientific">Tieghemostelium lacteum</name>
    <name type="common">Slime mold</name>
    <name type="synonym">Dictyostelium lacteum</name>
    <dbReference type="NCBI Taxonomy" id="361077"/>
    <lineage>
        <taxon>Eukaryota</taxon>
        <taxon>Amoebozoa</taxon>
        <taxon>Evosea</taxon>
        <taxon>Eumycetozoa</taxon>
        <taxon>Dictyostelia</taxon>
        <taxon>Dictyosteliales</taxon>
        <taxon>Raperosteliaceae</taxon>
        <taxon>Tieghemostelium</taxon>
    </lineage>
</organism>
<reference evidence="2 3" key="1">
    <citation type="submission" date="2015-12" db="EMBL/GenBank/DDBJ databases">
        <title>Dictyostelia acquired genes for synthesis and detection of signals that induce cell-type specialization by lateral gene transfer from prokaryotes.</title>
        <authorList>
            <person name="Gloeckner G."/>
            <person name="Schaap P."/>
        </authorList>
    </citation>
    <scope>NUCLEOTIDE SEQUENCE [LARGE SCALE GENOMIC DNA]</scope>
    <source>
        <strain evidence="2 3">TK</strain>
    </source>
</reference>
<comment type="caution">
    <text evidence="2">The sequence shown here is derived from an EMBL/GenBank/DDBJ whole genome shotgun (WGS) entry which is preliminary data.</text>
</comment>
<proteinExistence type="predicted"/>
<dbReference type="Proteomes" id="UP000076078">
    <property type="component" value="Unassembled WGS sequence"/>
</dbReference>
<evidence type="ECO:0000256" key="1">
    <source>
        <dbReference type="SAM" id="Phobius"/>
    </source>
</evidence>
<dbReference type="InParanoid" id="A0A152A7M0"/>
<dbReference type="FunCoup" id="A0A152A7M0">
    <property type="interactions" value="170"/>
</dbReference>
<protein>
    <recommendedName>
        <fullName evidence="4">Transmembrane protein</fullName>
    </recommendedName>
</protein>
<gene>
    <name evidence="2" type="ORF">DLAC_01028</name>
</gene>
<sequence>MNKPELKTYWGSTYYDDIGKTKIKIRIAKIIGTIIVMLGITIFFIVYNTKNRITSVVPVFEKGYIEFPEIGCEIVGIPPNHYAYIMKYQLQLVDETFGGEGTLTLSSWSFDASTQEWEYNYTQSSLIMVPTFLEYSLVGFTFYPDKDFSLLPHQTFMLTFMVGRDTDVNLLYHVEDYQFGGSTETSLEIGITKSINIDKNGRKKIIYDKVLSTGPALSITSNTSTIVVDAVILHITMNSNIVETKSIETNADLTIRTLANIGSLLSTTMMVATVITTMIISRFYFKDRSAWVENEIRESVFYQLTKHKLASITPS</sequence>